<feature type="compositionally biased region" description="Low complexity" evidence="1">
    <location>
        <begin position="280"/>
        <end position="317"/>
    </location>
</feature>
<feature type="compositionally biased region" description="Polar residues" evidence="1">
    <location>
        <begin position="144"/>
        <end position="169"/>
    </location>
</feature>
<sequence>MDAVQGVLLLLACSEESLLPVHLFSPDIAFKNKSKTKKREMGLYLKITAGLLLLIQAFHLASLQESTDSPGRTIDKSWLRAGLPKNTAGNQNAAVTEEETEFDQTPDANAIYESSNEFSSGIASGSMTVGEGEENVAGQDMGANETSDNLSTVNTTVAPTYPTNVTTDQPDLPDATISPANATSDLTNSSRINITGAEEEFHNSTMTPQNSTTHLSAPNSTSSSANSNRTDLQTTTLAPERNATQESTTKSDTGTGLTNATGSTNTTTVTTTRKPEIKETSTTFTTTSSSTTVFPSDTTETSPATTTPAAPITPEKANNTDRDAASRGSAERGLATGTNKNKRNEAWGAVLGTAVAVAIVGLVAYIILKKKQQKGFSHTKLVEEYPSAPVIRLDNNEPLDLNFGGLAYYNPGLQGDNIQMTNFPGRR</sequence>
<dbReference type="InterPro" id="IPR031371">
    <property type="entry name" value="Mucin-15"/>
</dbReference>
<keyword evidence="4" id="KW-1185">Reference proteome</keyword>
<keyword evidence="2" id="KW-1133">Transmembrane helix</keyword>
<feature type="region of interest" description="Disordered" evidence="1">
    <location>
        <begin position="142"/>
        <end position="339"/>
    </location>
</feature>
<dbReference type="EMBL" id="VHII01000003">
    <property type="protein sequence ID" value="KAF1392548.1"/>
    <property type="molecule type" value="Genomic_DNA"/>
</dbReference>
<feature type="compositionally biased region" description="Low complexity" evidence="1">
    <location>
        <begin position="216"/>
        <end position="228"/>
    </location>
</feature>
<evidence type="ECO:0000313" key="4">
    <source>
        <dbReference type="Proteomes" id="UP000465112"/>
    </source>
</evidence>
<dbReference type="Pfam" id="PF15672">
    <property type="entry name" value="Mucin15"/>
    <property type="match status" value="1"/>
</dbReference>
<protein>
    <recommendedName>
        <fullName evidence="5">Mucin-15</fullName>
    </recommendedName>
</protein>
<accession>A0A6A5FHS6</accession>
<keyword evidence="2" id="KW-0812">Transmembrane</keyword>
<dbReference type="PANTHER" id="PTHR45427:SF1">
    <property type="entry name" value="MUCIN-15"/>
    <property type="match status" value="1"/>
</dbReference>
<gene>
    <name evidence="3" type="ORF">PFLUV_G00029200</name>
</gene>
<dbReference type="PANTHER" id="PTHR45427">
    <property type="entry name" value="MUCIN-15"/>
    <property type="match status" value="1"/>
</dbReference>
<feature type="compositionally biased region" description="Low complexity" evidence="1">
    <location>
        <begin position="253"/>
        <end position="272"/>
    </location>
</feature>
<proteinExistence type="predicted"/>
<feature type="compositionally biased region" description="Polar residues" evidence="1">
    <location>
        <begin position="229"/>
        <end position="252"/>
    </location>
</feature>
<organism evidence="3 4">
    <name type="scientific">Perca fluviatilis</name>
    <name type="common">European perch</name>
    <dbReference type="NCBI Taxonomy" id="8168"/>
    <lineage>
        <taxon>Eukaryota</taxon>
        <taxon>Metazoa</taxon>
        <taxon>Chordata</taxon>
        <taxon>Craniata</taxon>
        <taxon>Vertebrata</taxon>
        <taxon>Euteleostomi</taxon>
        <taxon>Actinopterygii</taxon>
        <taxon>Neopterygii</taxon>
        <taxon>Teleostei</taxon>
        <taxon>Neoteleostei</taxon>
        <taxon>Acanthomorphata</taxon>
        <taxon>Eupercaria</taxon>
        <taxon>Perciformes</taxon>
        <taxon>Percoidei</taxon>
        <taxon>Percidae</taxon>
        <taxon>Percinae</taxon>
        <taxon>Perca</taxon>
    </lineage>
</organism>
<dbReference type="Proteomes" id="UP000465112">
    <property type="component" value="Chromosome 3"/>
</dbReference>
<keyword evidence="2" id="KW-0472">Membrane</keyword>
<evidence type="ECO:0000256" key="2">
    <source>
        <dbReference type="SAM" id="Phobius"/>
    </source>
</evidence>
<evidence type="ECO:0000313" key="3">
    <source>
        <dbReference type="EMBL" id="KAF1392548.1"/>
    </source>
</evidence>
<feature type="compositionally biased region" description="Polar residues" evidence="1">
    <location>
        <begin position="203"/>
        <end position="215"/>
    </location>
</feature>
<evidence type="ECO:0000256" key="1">
    <source>
        <dbReference type="SAM" id="MobiDB-lite"/>
    </source>
</evidence>
<reference evidence="3 4" key="1">
    <citation type="submission" date="2019-06" db="EMBL/GenBank/DDBJ databases">
        <title>A chromosome-scale genome assembly of the European perch, Perca fluviatilis.</title>
        <authorList>
            <person name="Roques C."/>
            <person name="Zahm M."/>
            <person name="Cabau C."/>
            <person name="Klopp C."/>
            <person name="Bouchez O."/>
            <person name="Donnadieu C."/>
            <person name="Kuhl H."/>
            <person name="Gislard M."/>
            <person name="Guendouz S."/>
            <person name="Journot L."/>
            <person name="Haffray P."/>
            <person name="Bestin A."/>
            <person name="Morvezen R."/>
            <person name="Feron R."/>
            <person name="Wen M."/>
            <person name="Jouanno E."/>
            <person name="Herpin A."/>
            <person name="Schartl M."/>
            <person name="Postlethwait J."/>
            <person name="Schaerlinger B."/>
            <person name="Chardard D."/>
            <person name="Lecocq T."/>
            <person name="Poncet C."/>
            <person name="Jaffrelo L."/>
            <person name="Lampietro C."/>
            <person name="Guiguen Y."/>
        </authorList>
    </citation>
    <scope>NUCLEOTIDE SEQUENCE [LARGE SCALE GENOMIC DNA]</scope>
    <source>
        <tissue evidence="3">Blood</tissue>
    </source>
</reference>
<feature type="compositionally biased region" description="Polar residues" evidence="1">
    <location>
        <begin position="178"/>
        <end position="193"/>
    </location>
</feature>
<dbReference type="AlphaFoldDB" id="A0A6A5FHS6"/>
<name>A0A6A5FHS6_PERFL</name>
<comment type="caution">
    <text evidence="3">The sequence shown here is derived from an EMBL/GenBank/DDBJ whole genome shotgun (WGS) entry which is preliminary data.</text>
</comment>
<evidence type="ECO:0008006" key="5">
    <source>
        <dbReference type="Google" id="ProtNLM"/>
    </source>
</evidence>
<feature type="transmembrane region" description="Helical" evidence="2">
    <location>
        <begin position="346"/>
        <end position="368"/>
    </location>
</feature>